<evidence type="ECO:0000256" key="1">
    <source>
        <dbReference type="SAM" id="MobiDB-lite"/>
    </source>
</evidence>
<comment type="caution">
    <text evidence="2">The sequence shown here is derived from an EMBL/GenBank/DDBJ whole genome shotgun (WGS) entry which is preliminary data.</text>
</comment>
<reference evidence="2" key="1">
    <citation type="submission" date="2020-07" db="EMBL/GenBank/DDBJ databases">
        <authorList>
            <person name="Nazaruddin N."/>
        </authorList>
    </citation>
    <scope>NUCLEOTIDE SEQUENCE</scope>
</reference>
<proteinExistence type="predicted"/>
<feature type="region of interest" description="Disordered" evidence="1">
    <location>
        <begin position="529"/>
        <end position="554"/>
    </location>
</feature>
<dbReference type="PANTHER" id="PTHR15256:SF6">
    <property type="entry name" value="INTEGRAL MEMBRANE PROTEIN DGCR2_IDD"/>
    <property type="match status" value="1"/>
</dbReference>
<feature type="compositionally biased region" description="Polar residues" evidence="1">
    <location>
        <begin position="531"/>
        <end position="554"/>
    </location>
</feature>
<feature type="non-terminal residue" evidence="2">
    <location>
        <position position="554"/>
    </location>
</feature>
<accession>A0A6V7HHL1</accession>
<gene>
    <name evidence="2" type="ORF">MHI_LOCUS840790</name>
</gene>
<dbReference type="PANTHER" id="PTHR15256">
    <property type="entry name" value="INTEGRAL MEMBRANE PROTEIN DGCR2/IDD"/>
    <property type="match status" value="1"/>
</dbReference>
<name>A0A6V7HHL1_9HYME</name>
<evidence type="ECO:0000313" key="3">
    <source>
        <dbReference type="Proteomes" id="UP000752696"/>
    </source>
</evidence>
<dbReference type="EMBL" id="CAJDYZ010011188">
    <property type="protein sequence ID" value="CAD1479091.1"/>
    <property type="molecule type" value="Genomic_DNA"/>
</dbReference>
<dbReference type="Proteomes" id="UP000752696">
    <property type="component" value="Unassembled WGS sequence"/>
</dbReference>
<dbReference type="OrthoDB" id="6288751at2759"/>
<protein>
    <recommendedName>
        <fullName evidence="4">VWFC domain-containing protein</fullName>
    </recommendedName>
</protein>
<dbReference type="InterPro" id="IPR042378">
    <property type="entry name" value="IDD"/>
</dbReference>
<feature type="non-terminal residue" evidence="2">
    <location>
        <position position="1"/>
    </location>
</feature>
<keyword evidence="3" id="KW-1185">Reference proteome</keyword>
<dbReference type="AlphaFoldDB" id="A0A6V7HHL1"/>
<evidence type="ECO:0000313" key="2">
    <source>
        <dbReference type="EMBL" id="CAD1479091.1"/>
    </source>
</evidence>
<evidence type="ECO:0008006" key="4">
    <source>
        <dbReference type="Google" id="ProtNLM"/>
    </source>
</evidence>
<organism evidence="2 3">
    <name type="scientific">Heterotrigona itama</name>
    <dbReference type="NCBI Taxonomy" id="395501"/>
    <lineage>
        <taxon>Eukaryota</taxon>
        <taxon>Metazoa</taxon>
        <taxon>Ecdysozoa</taxon>
        <taxon>Arthropoda</taxon>
        <taxon>Hexapoda</taxon>
        <taxon>Insecta</taxon>
        <taxon>Pterygota</taxon>
        <taxon>Neoptera</taxon>
        <taxon>Endopterygota</taxon>
        <taxon>Hymenoptera</taxon>
        <taxon>Apocrita</taxon>
        <taxon>Aculeata</taxon>
        <taxon>Apoidea</taxon>
        <taxon>Anthophila</taxon>
        <taxon>Apidae</taxon>
        <taxon>Heterotrigona</taxon>
    </lineage>
</organism>
<sequence length="554" mass="60825">IHAESGVSCKDQQGRSYENTFIYIPGPEPCTLCVCDNGNPKWCKALVCKYAEEYCKSSRHICCQYICLDDTLLSIPNDKSDGIGSNTTDAVTNYDIGLRSVASFVTAVLSLICVAGRQNRQLAEDQRNLGSMGYLERDGLSHGVPMDDIPCGASYPLWKPPSNYFPRGEAPPPYEEAVAAARAEQALLSMNPQTLPQLNFPNIYLPNTNSRTSISLVGSTQSGINRNSSTLICDSGITDQSGLISTPSRPISNPNIYATYRQSNQNEALSPSVSVGTSTTSFTMGTSTYENLPTPIGIPNFVNQRPDVIAQPLPNFTQQQPTIPKSYQTHTTLPRQTAAFTISATLPNSSVTTHRTIPRTLTTRAGAKLQDIINDCTQKEFLRSTITTDIATPTLAHSTQDATTKLESSRENTNSDIFREDIQIQPSSASSSGLQQIERQPLDHKIELKSHDFKPPLNLANGINEEGSFESVACTCSMQALSTLHDDTDDYRSECENCKSATGSRYYLDNEDELITSPHETMTLHRRPDETASNATPQYYRTSLTLPISTRQRT</sequence>
<dbReference type="GO" id="GO:0016020">
    <property type="term" value="C:membrane"/>
    <property type="evidence" value="ECO:0007669"/>
    <property type="project" value="TreeGrafter"/>
</dbReference>